<proteinExistence type="predicted"/>
<evidence type="ECO:0000313" key="3">
    <source>
        <dbReference type="Proteomes" id="UP000299102"/>
    </source>
</evidence>
<dbReference type="AlphaFoldDB" id="A0A4C1Y5T4"/>
<feature type="compositionally biased region" description="Polar residues" evidence="1">
    <location>
        <begin position="34"/>
        <end position="48"/>
    </location>
</feature>
<gene>
    <name evidence="2" type="ORF">EVAR_60843_1</name>
</gene>
<feature type="region of interest" description="Disordered" evidence="1">
    <location>
        <begin position="23"/>
        <end position="56"/>
    </location>
</feature>
<comment type="caution">
    <text evidence="2">The sequence shown here is derived from an EMBL/GenBank/DDBJ whole genome shotgun (WGS) entry which is preliminary data.</text>
</comment>
<evidence type="ECO:0000313" key="2">
    <source>
        <dbReference type="EMBL" id="GBP71278.1"/>
    </source>
</evidence>
<protein>
    <submittedName>
        <fullName evidence="2">Uncharacterized protein</fullName>
    </submittedName>
</protein>
<dbReference type="Proteomes" id="UP000299102">
    <property type="component" value="Unassembled WGS sequence"/>
</dbReference>
<dbReference type="EMBL" id="BGZK01001103">
    <property type="protein sequence ID" value="GBP71278.1"/>
    <property type="molecule type" value="Genomic_DNA"/>
</dbReference>
<sequence length="120" mass="13515">MTERDKSRYTEGSINIGGRIVKRNWGARRPQPRALNTPQAVASRSSEAAGQRGRTSRAENLLRLFKVLQTECSGRCSQHIGCTLLTREKRKRKQTPVRVNILPSIPTVPIEDRGPEHLDT</sequence>
<keyword evidence="3" id="KW-1185">Reference proteome</keyword>
<organism evidence="2 3">
    <name type="scientific">Eumeta variegata</name>
    <name type="common">Bagworm moth</name>
    <name type="synonym">Eumeta japonica</name>
    <dbReference type="NCBI Taxonomy" id="151549"/>
    <lineage>
        <taxon>Eukaryota</taxon>
        <taxon>Metazoa</taxon>
        <taxon>Ecdysozoa</taxon>
        <taxon>Arthropoda</taxon>
        <taxon>Hexapoda</taxon>
        <taxon>Insecta</taxon>
        <taxon>Pterygota</taxon>
        <taxon>Neoptera</taxon>
        <taxon>Endopterygota</taxon>
        <taxon>Lepidoptera</taxon>
        <taxon>Glossata</taxon>
        <taxon>Ditrysia</taxon>
        <taxon>Tineoidea</taxon>
        <taxon>Psychidae</taxon>
        <taxon>Oiketicinae</taxon>
        <taxon>Eumeta</taxon>
    </lineage>
</organism>
<name>A0A4C1Y5T4_EUMVA</name>
<reference evidence="2 3" key="1">
    <citation type="journal article" date="2019" name="Commun. Biol.">
        <title>The bagworm genome reveals a unique fibroin gene that provides high tensile strength.</title>
        <authorList>
            <person name="Kono N."/>
            <person name="Nakamura H."/>
            <person name="Ohtoshi R."/>
            <person name="Tomita M."/>
            <person name="Numata K."/>
            <person name="Arakawa K."/>
        </authorList>
    </citation>
    <scope>NUCLEOTIDE SEQUENCE [LARGE SCALE GENOMIC DNA]</scope>
</reference>
<evidence type="ECO:0000256" key="1">
    <source>
        <dbReference type="SAM" id="MobiDB-lite"/>
    </source>
</evidence>
<accession>A0A4C1Y5T4</accession>